<accession>A0A7M1RTG1</accession>
<reference evidence="1 2" key="1">
    <citation type="submission" date="2020-07" db="EMBL/GenBank/DDBJ databases">
        <title>Taxonomic proposal: Crassvirales, a new order of highly abundant and diverse bacterial viruses.</title>
        <authorList>
            <person name="Shkoporov A.N."/>
            <person name="Stockdale S.R."/>
            <person name="Guerin E."/>
            <person name="Ross R.P."/>
            <person name="Hill C."/>
        </authorList>
    </citation>
    <scope>NUCLEOTIDE SEQUENCE [LARGE SCALE GENOMIC DNA]</scope>
</reference>
<protein>
    <submittedName>
        <fullName evidence="1">Uncharacterized protein</fullName>
    </submittedName>
</protein>
<dbReference type="Proteomes" id="UP000593850">
    <property type="component" value="Segment"/>
</dbReference>
<evidence type="ECO:0000313" key="2">
    <source>
        <dbReference type="Proteomes" id="UP000593850"/>
    </source>
</evidence>
<dbReference type="RefSeq" id="YP_010112554.1">
    <property type="nucleotide sequence ID" value="NC_055893.1"/>
</dbReference>
<evidence type="ECO:0000313" key="1">
    <source>
        <dbReference type="EMBL" id="QOR57102.1"/>
    </source>
</evidence>
<dbReference type="EMBL" id="MT774400">
    <property type="protein sequence ID" value="QOR57102.1"/>
    <property type="molecule type" value="Genomic_DNA"/>
</dbReference>
<sequence>MKKNIKKKKIKVPAALFGFKTPTLQDYYNDFLMRLKLGDTADMYTYKYGVNPNDERLYNFTLQAAKNTAGNIDKLSSISNSNIALPSLNSAPVAFNKRSSIDLDTAPNDPSNLIQKNSSGSGGDKMGSLNVLGIAQAIPGAINTLASPFQKSTATTGGEATMLSLSDIASGIGSGAQLGSAIGGPVGGAIGGAAGALIGAIGKKGKKAAMTSFTDYDEGTLNTGLRALFKGNKGHRAERARIRTNAFLNREGVAGTERLLNEFNENNTEIGTNTFQYGGGVPTSLAYVDDGELIATPDGQVSKVPELGQPTDSNLINLPEGSRILSNTLKVPGTNKTFAELGDKMMAKKKSKGKDIYALNSDMLNNMNNQLLHDKLFTMQENLKAKRGIKSKSKSINAFDNGGLNTYKYDTTFTDYDKLYSPQYMNFVNSLKENDTTSSNWLNRINSGEFGNIGGNKFSIANIKRLATDRKKGPVHNAMLAASTAYAKENPVNPVTAPNVDLVLDMPTDAEQNAMLNVSATPQDIAYRKTPRDIRRERMGSLTDSLSGLTSGIASLAPIMPNLFTSDPEAVPANYNPYATAITNTMGRRRFNINPLLRDIELNRNAANYSASQYKTNTGHDMAFRLQTAIAANKANAQARATENNANNQYRAEYANAMNDLGQQWVNATNLASDLNARNRAAAGNIRRTGLGQLSQWAQNRELMSNQRSRDNAMLKLYDRFLQAGFTNADLTEFRKYLKKGGNK</sequence>
<name>A0A7M1RTG1_9CAUD</name>
<dbReference type="GeneID" id="65131032"/>
<keyword evidence="2" id="KW-1185">Reference proteome</keyword>
<organism evidence="1 2">
    <name type="scientific">uncultured phage cr4_1</name>
    <dbReference type="NCBI Taxonomy" id="2772084"/>
    <lineage>
        <taxon>Viruses</taxon>
        <taxon>Duplodnaviria</taxon>
        <taxon>Heunggongvirae</taxon>
        <taxon>Uroviricota</taxon>
        <taxon>Caudoviricetes</taxon>
        <taxon>Crassvirales</taxon>
        <taxon>Suoliviridae</taxon>
        <taxon>Loutivirinae</taxon>
        <taxon>Buorbuivirus</taxon>
        <taxon>Buorbuivirus hominis</taxon>
    </lineage>
</organism>
<dbReference type="KEGG" id="vg:65131032"/>
<proteinExistence type="predicted"/>